<name>A0A3P1AZN8_9FLAO</name>
<dbReference type="GO" id="GO:0016787">
    <property type="term" value="F:hydrolase activity"/>
    <property type="evidence" value="ECO:0007669"/>
    <property type="project" value="UniProtKB-KW"/>
</dbReference>
<dbReference type="RefSeq" id="WP_124899561.1">
    <property type="nucleotide sequence ID" value="NZ_RQTJ01000017.1"/>
</dbReference>
<accession>A0A3P1AZN8</accession>
<reference evidence="2 3" key="1">
    <citation type="submission" date="2018-11" db="EMBL/GenBank/DDBJ databases">
        <title>Flavobacterium sp. nov., YIM 102796 draft genome.</title>
        <authorList>
            <person name="Li G."/>
            <person name="Jiang Y."/>
        </authorList>
    </citation>
    <scope>NUCLEOTIDE SEQUENCE [LARGE SCALE GENOMIC DNA]</scope>
    <source>
        <strain evidence="2 3">YIM 102796</strain>
    </source>
</reference>
<gene>
    <name evidence="2" type="ORF">EG242_08985</name>
</gene>
<dbReference type="Gene3D" id="3.40.50.620">
    <property type="entry name" value="HUPs"/>
    <property type="match status" value="1"/>
</dbReference>
<dbReference type="InterPro" id="IPR014729">
    <property type="entry name" value="Rossmann-like_a/b/a_fold"/>
</dbReference>
<comment type="caution">
    <text evidence="2">The sequence shown here is derived from an EMBL/GenBank/DDBJ whole genome shotgun (WGS) entry which is preliminary data.</text>
</comment>
<protein>
    <submittedName>
        <fullName evidence="2">Adenine nucleotide alpha hydrolase</fullName>
    </submittedName>
</protein>
<dbReference type="EMBL" id="RQTJ01000017">
    <property type="protein sequence ID" value="RRA94536.1"/>
    <property type="molecule type" value="Genomic_DNA"/>
</dbReference>
<keyword evidence="2" id="KW-0378">Hydrolase</keyword>
<keyword evidence="3" id="KW-1185">Reference proteome</keyword>
<dbReference type="InterPro" id="IPR002761">
    <property type="entry name" value="Diphthami_syn_dom"/>
</dbReference>
<evidence type="ECO:0000313" key="2">
    <source>
        <dbReference type="EMBL" id="RRA94536.1"/>
    </source>
</evidence>
<dbReference type="OrthoDB" id="3572539at2"/>
<dbReference type="AlphaFoldDB" id="A0A3P1AZN8"/>
<sequence length="233" mass="26406">MTKRKKAVFNWSGGKDSALALLKILEQDEFNVVSLLTTINQETLTSSVHSIPVDILDKQAKSIGIPLYTVLFAKDLSDYDSKMSDTVDFFKKQGVTHFIFGDIFLTDIKTYRENKLNPLGIEVVEPLWNMSSAEVMNDFLKSGIKTKIIVTQANKLNETFIGKDLNHETISLFPDDVDVCGENGEYHTLSYAGRLFKNKVDFTILHTNKISYDIKLDNGKTKTFEYWQAKISS</sequence>
<dbReference type="Pfam" id="PF01902">
    <property type="entry name" value="Diphthami_syn_2"/>
    <property type="match status" value="1"/>
</dbReference>
<evidence type="ECO:0000313" key="3">
    <source>
        <dbReference type="Proteomes" id="UP000268372"/>
    </source>
</evidence>
<dbReference type="SUPFAM" id="SSF52402">
    <property type="entry name" value="Adenine nucleotide alpha hydrolases-like"/>
    <property type="match status" value="1"/>
</dbReference>
<organism evidence="2 3">
    <name type="scientific">Paenimyroides viscosum</name>
    <dbReference type="NCBI Taxonomy" id="2488729"/>
    <lineage>
        <taxon>Bacteria</taxon>
        <taxon>Pseudomonadati</taxon>
        <taxon>Bacteroidota</taxon>
        <taxon>Flavobacteriia</taxon>
        <taxon>Flavobacteriales</taxon>
        <taxon>Flavobacteriaceae</taxon>
        <taxon>Paenimyroides</taxon>
    </lineage>
</organism>
<proteinExistence type="predicted"/>
<evidence type="ECO:0000259" key="1">
    <source>
        <dbReference type="Pfam" id="PF01902"/>
    </source>
</evidence>
<feature type="domain" description="Diphthamide synthase" evidence="1">
    <location>
        <begin position="6"/>
        <end position="205"/>
    </location>
</feature>
<dbReference type="Gene3D" id="3.90.1490.10">
    <property type="entry name" value="putative n-type atp pyrophosphatase, domain 2"/>
    <property type="match status" value="1"/>
</dbReference>
<dbReference type="Proteomes" id="UP000268372">
    <property type="component" value="Unassembled WGS sequence"/>
</dbReference>